<reference evidence="1" key="1">
    <citation type="submission" date="2014-09" db="EMBL/GenBank/DDBJ databases">
        <authorList>
            <person name="Magalhaes I.L.F."/>
            <person name="Oliveira U."/>
            <person name="Santos F.R."/>
            <person name="Vidigal T.H.D.A."/>
            <person name="Brescovit A.D."/>
            <person name="Santos A.J."/>
        </authorList>
    </citation>
    <scope>NUCLEOTIDE SEQUENCE</scope>
    <source>
        <tissue evidence="1">Shoot tissue taken approximately 20 cm above the soil surface</tissue>
    </source>
</reference>
<organism evidence="1">
    <name type="scientific">Arundo donax</name>
    <name type="common">Giant reed</name>
    <name type="synonym">Donax arundinaceus</name>
    <dbReference type="NCBI Taxonomy" id="35708"/>
    <lineage>
        <taxon>Eukaryota</taxon>
        <taxon>Viridiplantae</taxon>
        <taxon>Streptophyta</taxon>
        <taxon>Embryophyta</taxon>
        <taxon>Tracheophyta</taxon>
        <taxon>Spermatophyta</taxon>
        <taxon>Magnoliopsida</taxon>
        <taxon>Liliopsida</taxon>
        <taxon>Poales</taxon>
        <taxon>Poaceae</taxon>
        <taxon>PACMAD clade</taxon>
        <taxon>Arundinoideae</taxon>
        <taxon>Arundineae</taxon>
        <taxon>Arundo</taxon>
    </lineage>
</organism>
<accession>A0A0A9AQW1</accession>
<sequence length="10" mass="964">MGAVPMKACG</sequence>
<reference evidence="1" key="2">
    <citation type="journal article" date="2015" name="Data Brief">
        <title>Shoot transcriptome of the giant reed, Arundo donax.</title>
        <authorList>
            <person name="Barrero R.A."/>
            <person name="Guerrero F.D."/>
            <person name="Moolhuijzen P."/>
            <person name="Goolsby J.A."/>
            <person name="Tidwell J."/>
            <person name="Bellgard S.E."/>
            <person name="Bellgard M.I."/>
        </authorList>
    </citation>
    <scope>NUCLEOTIDE SEQUENCE</scope>
    <source>
        <tissue evidence="1">Shoot tissue taken approximately 20 cm above the soil surface</tissue>
    </source>
</reference>
<dbReference type="EMBL" id="GBRH01244374">
    <property type="protein sequence ID" value="JAD53521.1"/>
    <property type="molecule type" value="Transcribed_RNA"/>
</dbReference>
<name>A0A0A9AQW1_ARUDO</name>
<evidence type="ECO:0000313" key="1">
    <source>
        <dbReference type="EMBL" id="JAD53521.1"/>
    </source>
</evidence>
<proteinExistence type="predicted"/>
<protein>
    <submittedName>
        <fullName evidence="1">Uncharacterized protein</fullName>
    </submittedName>
</protein>